<evidence type="ECO:0000256" key="1">
    <source>
        <dbReference type="ARBA" id="ARBA00023015"/>
    </source>
</evidence>
<dbReference type="InterPro" id="IPR003313">
    <property type="entry name" value="AraC-bd"/>
</dbReference>
<dbReference type="InterPro" id="IPR018060">
    <property type="entry name" value="HTH_AraC"/>
</dbReference>
<dbReference type="PANTHER" id="PTHR43280">
    <property type="entry name" value="ARAC-FAMILY TRANSCRIPTIONAL REGULATOR"/>
    <property type="match status" value="1"/>
</dbReference>
<feature type="domain" description="HTH araC/xylS-type" evidence="4">
    <location>
        <begin position="177"/>
        <end position="277"/>
    </location>
</feature>
<organism evidence="5 6">
    <name type="scientific">Chitinophaga pinensis (strain ATCC 43595 / DSM 2588 / LMG 13176 / NBRC 15968 / NCIMB 11800 / UQM 2034)</name>
    <dbReference type="NCBI Taxonomy" id="485918"/>
    <lineage>
        <taxon>Bacteria</taxon>
        <taxon>Pseudomonadati</taxon>
        <taxon>Bacteroidota</taxon>
        <taxon>Chitinophagia</taxon>
        <taxon>Chitinophagales</taxon>
        <taxon>Chitinophagaceae</taxon>
        <taxon>Chitinophaga</taxon>
    </lineage>
</organism>
<dbReference type="InterPro" id="IPR014710">
    <property type="entry name" value="RmlC-like_jellyroll"/>
</dbReference>
<accession>A0A979G383</accession>
<dbReference type="InterPro" id="IPR009057">
    <property type="entry name" value="Homeodomain-like_sf"/>
</dbReference>
<reference evidence="6" key="1">
    <citation type="submission" date="2009-08" db="EMBL/GenBank/DDBJ databases">
        <title>The complete genome of Chitinophaga pinensis DSM 2588.</title>
        <authorList>
            <consortium name="US DOE Joint Genome Institute (JGI-PGF)"/>
            <person name="Lucas S."/>
            <person name="Copeland A."/>
            <person name="Lapidus A."/>
            <person name="Glavina del Rio T."/>
            <person name="Dalin E."/>
            <person name="Tice H."/>
            <person name="Bruce D."/>
            <person name="Goodwin L."/>
            <person name="Pitluck S."/>
            <person name="Kyrpides N."/>
            <person name="Mavromatis K."/>
            <person name="Ivanova N."/>
            <person name="Mikhailova N."/>
            <person name="Sims D."/>
            <person name="Meinche L."/>
            <person name="Brettin T."/>
            <person name="Detter J.C."/>
            <person name="Han C."/>
            <person name="Larimer F."/>
            <person name="Land M."/>
            <person name="Hauser L."/>
            <person name="Markowitz V."/>
            <person name="Cheng J.-F."/>
            <person name="Hugenholtz P."/>
            <person name="Woyke T."/>
            <person name="Wu D."/>
            <person name="Spring S."/>
            <person name="Klenk H.-P."/>
            <person name="Eisen J.A."/>
        </authorList>
    </citation>
    <scope>NUCLEOTIDE SEQUENCE [LARGE SCALE GENOMIC DNA]</scope>
    <source>
        <strain evidence="6">ATCC 43595 / DSM 2588 / LMG 13176 / NBRC 15968 / NCIMB 11800 / UQM 2034</strain>
    </source>
</reference>
<reference evidence="5 6" key="2">
    <citation type="journal article" date="2010" name="Stand. Genomic Sci.">
        <title>Complete genome sequence of Chitinophaga pinensis type strain (UQM 2034).</title>
        <authorList>
            <person name="Glavina Del Rio T."/>
            <person name="Abt B."/>
            <person name="Spring S."/>
            <person name="Lapidus A."/>
            <person name="Nolan M."/>
            <person name="Tice H."/>
            <person name="Copeland A."/>
            <person name="Cheng J.F."/>
            <person name="Chen F."/>
            <person name="Bruce D."/>
            <person name="Goodwin L."/>
            <person name="Pitluck S."/>
            <person name="Ivanova N."/>
            <person name="Mavromatis K."/>
            <person name="Mikhailova N."/>
            <person name="Pati A."/>
            <person name="Chen A."/>
            <person name="Palaniappan K."/>
            <person name="Land M."/>
            <person name="Hauser L."/>
            <person name="Chang Y.J."/>
            <person name="Jeffries C.D."/>
            <person name="Chain P."/>
            <person name="Saunders E."/>
            <person name="Detter J.C."/>
            <person name="Brettin T."/>
            <person name="Rohde M."/>
            <person name="Goker M."/>
            <person name="Bristow J."/>
            <person name="Eisen J.A."/>
            <person name="Markowitz V."/>
            <person name="Hugenholtz P."/>
            <person name="Kyrpides N.C."/>
            <person name="Klenk H.P."/>
            <person name="Lucas S."/>
        </authorList>
    </citation>
    <scope>NUCLEOTIDE SEQUENCE [LARGE SCALE GENOMIC DNA]</scope>
    <source>
        <strain evidence="6">ATCC 43595 / DSM 2588 / LMG 13176 / NBRC 15968 / NCIMB 11800 / UQM 2034</strain>
    </source>
</reference>
<dbReference type="SUPFAM" id="SSF46689">
    <property type="entry name" value="Homeodomain-like"/>
    <property type="match status" value="1"/>
</dbReference>
<evidence type="ECO:0000256" key="2">
    <source>
        <dbReference type="ARBA" id="ARBA00023125"/>
    </source>
</evidence>
<dbReference type="KEGG" id="cpi:Cpin_2635"/>
<sequence>MVKSHLYEPFEIAVSEPMDECPRPIHSHSFFELIYVVSGTGKHFVNESGLEYAPGNLFLIGPDDTHHFDIQEQTTLLFVRFNESYIGSSKVQERSRQSIAYILKNANHQPGCLLRYEGDQIVAKSIMEAVMREHEERSFYHQELLLQFIDTVLMLIVRNITTLLPEKVNENTAEKALEILQYVQTNIASPEKIRAKAISRQFGISEHYLGRYFKKQTNETLQEYIIHYKLRMVKSRLLHSNMRMNEIADGLGFTDKSHLNRLFKKHNGVSPAQYRKQQQMLLPKS</sequence>
<protein>
    <submittedName>
        <fullName evidence="5">Transcriptional regulator, AraC family</fullName>
    </submittedName>
</protein>
<dbReference type="InterPro" id="IPR018062">
    <property type="entry name" value="HTH_AraC-typ_CS"/>
</dbReference>
<dbReference type="RefSeq" id="WP_012790293.1">
    <property type="nucleotide sequence ID" value="NC_013132.1"/>
</dbReference>
<name>A0A979G383_CHIPD</name>
<dbReference type="Pfam" id="PF02311">
    <property type="entry name" value="AraC_binding"/>
    <property type="match status" value="1"/>
</dbReference>
<dbReference type="Pfam" id="PF12833">
    <property type="entry name" value="HTH_18"/>
    <property type="match status" value="1"/>
</dbReference>
<dbReference type="GO" id="GO:0043565">
    <property type="term" value="F:sequence-specific DNA binding"/>
    <property type="evidence" value="ECO:0007669"/>
    <property type="project" value="InterPro"/>
</dbReference>
<dbReference type="PANTHER" id="PTHR43280:SF2">
    <property type="entry name" value="HTH-TYPE TRANSCRIPTIONAL REGULATOR EXSA"/>
    <property type="match status" value="1"/>
</dbReference>
<dbReference type="SUPFAM" id="SSF51215">
    <property type="entry name" value="Regulatory protein AraC"/>
    <property type="match status" value="1"/>
</dbReference>
<dbReference type="EMBL" id="CP001699">
    <property type="protein sequence ID" value="ACU60117.1"/>
    <property type="molecule type" value="Genomic_DNA"/>
</dbReference>
<dbReference type="SMART" id="SM00342">
    <property type="entry name" value="HTH_ARAC"/>
    <property type="match status" value="1"/>
</dbReference>
<dbReference type="AlphaFoldDB" id="A0A979G383"/>
<dbReference type="GO" id="GO:0003700">
    <property type="term" value="F:DNA-binding transcription factor activity"/>
    <property type="evidence" value="ECO:0007669"/>
    <property type="project" value="InterPro"/>
</dbReference>
<keyword evidence="2" id="KW-0238">DNA-binding</keyword>
<proteinExistence type="predicted"/>
<keyword evidence="3" id="KW-0804">Transcription</keyword>
<dbReference type="PROSITE" id="PS00041">
    <property type="entry name" value="HTH_ARAC_FAMILY_1"/>
    <property type="match status" value="1"/>
</dbReference>
<dbReference type="OrthoDB" id="636258at2"/>
<gene>
    <name evidence="5" type="ordered locus">Cpin_2635</name>
</gene>
<dbReference type="Proteomes" id="UP000002215">
    <property type="component" value="Chromosome"/>
</dbReference>
<dbReference type="Gene3D" id="1.10.10.60">
    <property type="entry name" value="Homeodomain-like"/>
    <property type="match status" value="2"/>
</dbReference>
<keyword evidence="1" id="KW-0805">Transcription regulation</keyword>
<evidence type="ECO:0000256" key="3">
    <source>
        <dbReference type="ARBA" id="ARBA00023163"/>
    </source>
</evidence>
<dbReference type="PROSITE" id="PS01124">
    <property type="entry name" value="HTH_ARAC_FAMILY_2"/>
    <property type="match status" value="1"/>
</dbReference>
<dbReference type="Gene3D" id="2.60.120.10">
    <property type="entry name" value="Jelly Rolls"/>
    <property type="match status" value="1"/>
</dbReference>
<evidence type="ECO:0000313" key="6">
    <source>
        <dbReference type="Proteomes" id="UP000002215"/>
    </source>
</evidence>
<evidence type="ECO:0000259" key="4">
    <source>
        <dbReference type="PROSITE" id="PS01124"/>
    </source>
</evidence>
<evidence type="ECO:0000313" key="5">
    <source>
        <dbReference type="EMBL" id="ACU60117.1"/>
    </source>
</evidence>
<dbReference type="InterPro" id="IPR037923">
    <property type="entry name" value="HTH-like"/>
</dbReference>